<dbReference type="InParanoid" id="A0A165L4V4"/>
<protein>
    <submittedName>
        <fullName evidence="1">Uncharacterized protein</fullName>
    </submittedName>
</protein>
<organism evidence="1 2">
    <name type="scientific">Exidia glandulosa HHB12029</name>
    <dbReference type="NCBI Taxonomy" id="1314781"/>
    <lineage>
        <taxon>Eukaryota</taxon>
        <taxon>Fungi</taxon>
        <taxon>Dikarya</taxon>
        <taxon>Basidiomycota</taxon>
        <taxon>Agaricomycotina</taxon>
        <taxon>Agaricomycetes</taxon>
        <taxon>Auriculariales</taxon>
        <taxon>Exidiaceae</taxon>
        <taxon>Exidia</taxon>
    </lineage>
</organism>
<dbReference type="AlphaFoldDB" id="A0A165L4V4"/>
<proteinExistence type="predicted"/>
<keyword evidence="2" id="KW-1185">Reference proteome</keyword>
<sequence>MQRPSRLPLCRCVSKCCACGPTTPVLRSRAATAREACLCDTRIRDRVSSATNVNAHRRRSVNPSCLSQIRT</sequence>
<reference evidence="1 2" key="1">
    <citation type="journal article" date="2016" name="Mol. Biol. Evol.">
        <title>Comparative Genomics of Early-Diverging Mushroom-Forming Fungi Provides Insights into the Origins of Lignocellulose Decay Capabilities.</title>
        <authorList>
            <person name="Nagy L.G."/>
            <person name="Riley R."/>
            <person name="Tritt A."/>
            <person name="Adam C."/>
            <person name="Daum C."/>
            <person name="Floudas D."/>
            <person name="Sun H."/>
            <person name="Yadav J.S."/>
            <person name="Pangilinan J."/>
            <person name="Larsson K.H."/>
            <person name="Matsuura K."/>
            <person name="Barry K."/>
            <person name="Labutti K."/>
            <person name="Kuo R."/>
            <person name="Ohm R.A."/>
            <person name="Bhattacharya S.S."/>
            <person name="Shirouzu T."/>
            <person name="Yoshinaga Y."/>
            <person name="Martin F.M."/>
            <person name="Grigoriev I.V."/>
            <person name="Hibbett D.S."/>
        </authorList>
    </citation>
    <scope>NUCLEOTIDE SEQUENCE [LARGE SCALE GENOMIC DNA]</scope>
    <source>
        <strain evidence="1 2">HHB12029</strain>
    </source>
</reference>
<accession>A0A165L4V4</accession>
<evidence type="ECO:0000313" key="2">
    <source>
        <dbReference type="Proteomes" id="UP000077266"/>
    </source>
</evidence>
<dbReference type="EMBL" id="KV425931">
    <property type="protein sequence ID" value="KZV97351.1"/>
    <property type="molecule type" value="Genomic_DNA"/>
</dbReference>
<dbReference type="Proteomes" id="UP000077266">
    <property type="component" value="Unassembled WGS sequence"/>
</dbReference>
<name>A0A165L4V4_EXIGL</name>
<gene>
    <name evidence="1" type="ORF">EXIGLDRAFT_731059</name>
</gene>
<evidence type="ECO:0000313" key="1">
    <source>
        <dbReference type="EMBL" id="KZV97351.1"/>
    </source>
</evidence>